<feature type="domain" description="Mop" evidence="7">
    <location>
        <begin position="285"/>
        <end position="349"/>
    </location>
</feature>
<dbReference type="PROSITE" id="PS00211">
    <property type="entry name" value="ABC_TRANSPORTER_1"/>
    <property type="match status" value="1"/>
</dbReference>
<dbReference type="PROSITE" id="PS51866">
    <property type="entry name" value="MOP"/>
    <property type="match status" value="1"/>
</dbReference>
<dbReference type="SUPFAM" id="SSF52540">
    <property type="entry name" value="P-loop containing nucleoside triphosphate hydrolases"/>
    <property type="match status" value="1"/>
</dbReference>
<dbReference type="KEGG" id="pbap:Pla133_32140"/>
<keyword evidence="2 5" id="KW-0500">Molybdenum</keyword>
<keyword evidence="4 8" id="KW-0067">ATP-binding</keyword>
<evidence type="ECO:0000256" key="4">
    <source>
        <dbReference type="ARBA" id="ARBA00022840"/>
    </source>
</evidence>
<dbReference type="GO" id="GO:0005524">
    <property type="term" value="F:ATP binding"/>
    <property type="evidence" value="ECO:0007669"/>
    <property type="project" value="UniProtKB-KW"/>
</dbReference>
<dbReference type="InterPro" id="IPR005116">
    <property type="entry name" value="Transp-assoc_OB_typ1"/>
</dbReference>
<evidence type="ECO:0000313" key="8">
    <source>
        <dbReference type="EMBL" id="QDU68120.1"/>
    </source>
</evidence>
<dbReference type="InterPro" id="IPR003593">
    <property type="entry name" value="AAA+_ATPase"/>
</dbReference>
<reference evidence="8 9" key="1">
    <citation type="submission" date="2019-02" db="EMBL/GenBank/DDBJ databases">
        <title>Deep-cultivation of Planctomycetes and their phenomic and genomic characterization uncovers novel biology.</title>
        <authorList>
            <person name="Wiegand S."/>
            <person name="Jogler M."/>
            <person name="Boedeker C."/>
            <person name="Pinto D."/>
            <person name="Vollmers J."/>
            <person name="Rivas-Marin E."/>
            <person name="Kohn T."/>
            <person name="Peeters S.H."/>
            <person name="Heuer A."/>
            <person name="Rast P."/>
            <person name="Oberbeckmann S."/>
            <person name="Bunk B."/>
            <person name="Jeske O."/>
            <person name="Meyerdierks A."/>
            <person name="Storesund J.E."/>
            <person name="Kallscheuer N."/>
            <person name="Luecker S."/>
            <person name="Lage O.M."/>
            <person name="Pohl T."/>
            <person name="Merkel B.J."/>
            <person name="Hornburger P."/>
            <person name="Mueller R.-W."/>
            <person name="Bruemmer F."/>
            <person name="Labrenz M."/>
            <person name="Spormann A.M."/>
            <person name="Op den Camp H."/>
            <person name="Overmann J."/>
            <person name="Amann R."/>
            <person name="Jetten M.S.M."/>
            <person name="Mascher T."/>
            <person name="Medema M.H."/>
            <person name="Devos D.P."/>
            <person name="Kaster A.-K."/>
            <person name="Ovreas L."/>
            <person name="Rohde M."/>
            <person name="Galperin M.Y."/>
            <person name="Jogler C."/>
        </authorList>
    </citation>
    <scope>NUCLEOTIDE SEQUENCE [LARGE SCALE GENOMIC DNA]</scope>
    <source>
        <strain evidence="8 9">Pla133</strain>
    </source>
</reference>
<proteinExistence type="predicted"/>
<dbReference type="Pfam" id="PF03459">
    <property type="entry name" value="TOBE"/>
    <property type="match status" value="1"/>
</dbReference>
<evidence type="ECO:0000313" key="9">
    <source>
        <dbReference type="Proteomes" id="UP000316921"/>
    </source>
</evidence>
<evidence type="ECO:0000256" key="3">
    <source>
        <dbReference type="ARBA" id="ARBA00022741"/>
    </source>
</evidence>
<dbReference type="EMBL" id="CP036287">
    <property type="protein sequence ID" value="QDU68120.1"/>
    <property type="molecule type" value="Genomic_DNA"/>
</dbReference>
<dbReference type="InterPro" id="IPR008995">
    <property type="entry name" value="Mo/tungstate-bd_C_term_dom"/>
</dbReference>
<name>A0A518BMB1_9BACT</name>
<dbReference type="Pfam" id="PF00005">
    <property type="entry name" value="ABC_tran"/>
    <property type="match status" value="1"/>
</dbReference>
<dbReference type="GO" id="GO:0016887">
    <property type="term" value="F:ATP hydrolysis activity"/>
    <property type="evidence" value="ECO:0007669"/>
    <property type="project" value="InterPro"/>
</dbReference>
<dbReference type="AlphaFoldDB" id="A0A518BMB1"/>
<dbReference type="InterPro" id="IPR027417">
    <property type="entry name" value="P-loop_NTPase"/>
</dbReference>
<evidence type="ECO:0000256" key="5">
    <source>
        <dbReference type="PROSITE-ProRule" id="PRU01213"/>
    </source>
</evidence>
<gene>
    <name evidence="8" type="primary">cysA_2</name>
    <name evidence="8" type="ORF">Pla133_32140</name>
</gene>
<dbReference type="SMART" id="SM00382">
    <property type="entry name" value="AAA"/>
    <property type="match status" value="1"/>
</dbReference>
<keyword evidence="3" id="KW-0547">Nucleotide-binding</keyword>
<dbReference type="RefSeq" id="WP_145066865.1">
    <property type="nucleotide sequence ID" value="NZ_CP036287.1"/>
</dbReference>
<dbReference type="PANTHER" id="PTHR42781">
    <property type="entry name" value="SPERMIDINE/PUTRESCINE IMPORT ATP-BINDING PROTEIN POTA"/>
    <property type="match status" value="1"/>
</dbReference>
<dbReference type="InterPro" id="IPR003439">
    <property type="entry name" value="ABC_transporter-like_ATP-bd"/>
</dbReference>
<keyword evidence="9" id="KW-1185">Reference proteome</keyword>
<sequence length="350" mass="37038">MSLVADFTLARGDFALEFAATVERGETLALVGPNGAGKSSCLQALGGLIPIDAGSVELDGRQLERGGSRQSLAPDQRRVGFVFQDLLLFPHLSVVENVAYGPRSRGLDRRSARSRATEWLERVGLSEFAERRPGELSGGQAQRVALARALACEPALLLLDEPLSAVDASARAELRRELRQHLDAFDGVRLIVAHDAIDAFALADRVAVLEGGRVVQTGTTPQICGHPRSTYVADLVGLNLFRGTASAGHLSLPGGAELVVASVPDGPTLAVLHPRAVALFRERPQGSPRNVWRSTVAAVEPAIDRLRVRFDAPVPLVAEVTHGAAQELGLGPGAALWIAVKATEISAYSG</sequence>
<dbReference type="Gene3D" id="3.40.50.300">
    <property type="entry name" value="P-loop containing nucleotide triphosphate hydrolases"/>
    <property type="match status" value="1"/>
</dbReference>
<evidence type="ECO:0000259" key="6">
    <source>
        <dbReference type="PROSITE" id="PS50893"/>
    </source>
</evidence>
<dbReference type="InterPro" id="IPR017871">
    <property type="entry name" value="ABC_transporter-like_CS"/>
</dbReference>
<dbReference type="GO" id="GO:0015689">
    <property type="term" value="P:molybdate ion transport"/>
    <property type="evidence" value="ECO:0007669"/>
    <property type="project" value="InterPro"/>
</dbReference>
<evidence type="ECO:0000256" key="1">
    <source>
        <dbReference type="ARBA" id="ARBA00022448"/>
    </source>
</evidence>
<feature type="domain" description="ABC transporter" evidence="6">
    <location>
        <begin position="2"/>
        <end position="236"/>
    </location>
</feature>
<accession>A0A518BMB1</accession>
<dbReference type="InterPro" id="IPR050093">
    <property type="entry name" value="ABC_SmlMolc_Importer"/>
</dbReference>
<dbReference type="PROSITE" id="PS50893">
    <property type="entry name" value="ABC_TRANSPORTER_2"/>
    <property type="match status" value="1"/>
</dbReference>
<protein>
    <submittedName>
        <fullName evidence="8">Sulfate/thiosulfate import ATP-binding protein CysA</fullName>
    </submittedName>
</protein>
<evidence type="ECO:0000256" key="2">
    <source>
        <dbReference type="ARBA" id="ARBA00022505"/>
    </source>
</evidence>
<dbReference type="InterPro" id="IPR004606">
    <property type="entry name" value="Mop_domain"/>
</dbReference>
<dbReference type="SUPFAM" id="SSF50331">
    <property type="entry name" value="MOP-like"/>
    <property type="match status" value="1"/>
</dbReference>
<evidence type="ECO:0000259" key="7">
    <source>
        <dbReference type="PROSITE" id="PS51866"/>
    </source>
</evidence>
<keyword evidence="1" id="KW-0813">Transport</keyword>
<dbReference type="Gene3D" id="2.40.50.100">
    <property type="match status" value="1"/>
</dbReference>
<dbReference type="Proteomes" id="UP000316921">
    <property type="component" value="Chromosome"/>
</dbReference>
<organism evidence="8 9">
    <name type="scientific">Engelhardtia mirabilis</name>
    <dbReference type="NCBI Taxonomy" id="2528011"/>
    <lineage>
        <taxon>Bacteria</taxon>
        <taxon>Pseudomonadati</taxon>
        <taxon>Planctomycetota</taxon>
        <taxon>Planctomycetia</taxon>
        <taxon>Planctomycetia incertae sedis</taxon>
        <taxon>Engelhardtia</taxon>
    </lineage>
</organism>
<dbReference type="PANTHER" id="PTHR42781:SF4">
    <property type="entry name" value="SPERMIDINE_PUTRESCINE IMPORT ATP-BINDING PROTEIN POTA"/>
    <property type="match status" value="1"/>
</dbReference>